<dbReference type="CDD" id="cd06502">
    <property type="entry name" value="TA_like"/>
    <property type="match status" value="1"/>
</dbReference>
<comment type="caution">
    <text evidence="5">The sequence shown here is derived from an EMBL/GenBank/DDBJ whole genome shotgun (WGS) entry which is preliminary data.</text>
</comment>
<dbReference type="InterPro" id="IPR015421">
    <property type="entry name" value="PyrdxlP-dep_Trfase_major"/>
</dbReference>
<evidence type="ECO:0000256" key="2">
    <source>
        <dbReference type="ARBA" id="ARBA00006966"/>
    </source>
</evidence>
<feature type="domain" description="Aromatic amino acid beta-eliminating lyase/threonine aldolase" evidence="4">
    <location>
        <begin position="4"/>
        <end position="288"/>
    </location>
</feature>
<organism evidence="5 6">
    <name type="scientific">Thermobrachium celere DSM 8682</name>
    <dbReference type="NCBI Taxonomy" id="941824"/>
    <lineage>
        <taxon>Bacteria</taxon>
        <taxon>Bacillati</taxon>
        <taxon>Bacillota</taxon>
        <taxon>Clostridia</taxon>
        <taxon>Eubacteriales</taxon>
        <taxon>Clostridiaceae</taxon>
        <taxon>Thermobrachium</taxon>
    </lineage>
</organism>
<dbReference type="Pfam" id="PF01212">
    <property type="entry name" value="Beta_elim_lyase"/>
    <property type="match status" value="1"/>
</dbReference>
<evidence type="ECO:0000256" key="3">
    <source>
        <dbReference type="ARBA" id="ARBA00022898"/>
    </source>
</evidence>
<accession>R7RPV5</accession>
<dbReference type="InterPro" id="IPR001597">
    <property type="entry name" value="ArAA_b-elim_lyase/Thr_aldolase"/>
</dbReference>
<dbReference type="Gene3D" id="3.40.640.10">
    <property type="entry name" value="Type I PLP-dependent aspartate aminotransferase-like (Major domain)"/>
    <property type="match status" value="1"/>
</dbReference>
<comment type="similarity">
    <text evidence="2">Belongs to the threonine aldolase family.</text>
</comment>
<dbReference type="EC" id="4.1.2.5" evidence="5"/>
<evidence type="ECO:0000313" key="5">
    <source>
        <dbReference type="EMBL" id="CDF57401.1"/>
    </source>
</evidence>
<dbReference type="InterPro" id="IPR015422">
    <property type="entry name" value="PyrdxlP-dep_Trfase_small"/>
</dbReference>
<dbReference type="RefSeq" id="WP_018660511.1">
    <property type="nucleotide sequence ID" value="NZ_HF952018.1"/>
</dbReference>
<sequence>MKSFASDNTSRVHPKIMESIVNANNYDAKSYGYDEYTQRAVEKFKKLFGDDIDVYFVYNGTAANILGLSAITNTYNSIICSEWAHINTDECGAPEKNIGCKIISLSSSDGKIKVEDINKHLFAIGVEHHSQPKVISITQSTELGTVYTKEEIIEISEFAHKNNMYVHMDGARIANAACHLKQDVREFTKDAGVDVLSFGGTKNGMMFGEAVVFFNKNLSEGFKYRRKQFMQLHSKMRYISAQFEALLTDDLYLKNARHANEMAKYLEERLKELPIVRITQKVEANAIFASLPREIIDKLLEKYYFYIWNEEKNEVRWMTSFDTKREDIDEFVDDLNKIVKNVFK</sequence>
<reference evidence="5" key="1">
    <citation type="submission" date="2013-03" db="EMBL/GenBank/DDBJ databases">
        <title>Draft genome sequence of the hydrogen-ethanol-producing anaerobic alkalithermophilic Caloramator celere.</title>
        <authorList>
            <person name="Ciranna A."/>
            <person name="Larjo A."/>
            <person name="Kivisto A."/>
            <person name="Santala V."/>
            <person name="Roos C."/>
            <person name="Karp M."/>
        </authorList>
    </citation>
    <scope>NUCLEOTIDE SEQUENCE [LARGE SCALE GENOMIC DNA]</scope>
    <source>
        <strain evidence="5">DSM 8682</strain>
    </source>
</reference>
<dbReference type="eggNOG" id="COG2008">
    <property type="taxonomic scope" value="Bacteria"/>
</dbReference>
<proteinExistence type="inferred from homology"/>
<dbReference type="GO" id="GO:0006520">
    <property type="term" value="P:amino acid metabolic process"/>
    <property type="evidence" value="ECO:0007669"/>
    <property type="project" value="InterPro"/>
</dbReference>
<dbReference type="PANTHER" id="PTHR48097:SF5">
    <property type="entry name" value="LOW SPECIFICITY L-THREONINE ALDOLASE"/>
    <property type="match status" value="1"/>
</dbReference>
<dbReference type="AlphaFoldDB" id="R7RPV5"/>
<dbReference type="GO" id="GO:0004793">
    <property type="term" value="F:threonine aldolase activity"/>
    <property type="evidence" value="ECO:0007669"/>
    <property type="project" value="UniProtKB-EC"/>
</dbReference>
<keyword evidence="6" id="KW-1185">Reference proteome</keyword>
<dbReference type="SUPFAM" id="SSF53383">
    <property type="entry name" value="PLP-dependent transferases"/>
    <property type="match status" value="1"/>
</dbReference>
<dbReference type="OrthoDB" id="9774495at2"/>
<gene>
    <name evidence="5" type="ORF">TCEL_01315</name>
</gene>
<dbReference type="PANTHER" id="PTHR48097">
    <property type="entry name" value="L-THREONINE ALDOLASE-RELATED"/>
    <property type="match status" value="1"/>
</dbReference>
<evidence type="ECO:0000256" key="1">
    <source>
        <dbReference type="ARBA" id="ARBA00001933"/>
    </source>
</evidence>
<evidence type="ECO:0000313" key="6">
    <source>
        <dbReference type="Proteomes" id="UP000014923"/>
    </source>
</evidence>
<dbReference type="EMBL" id="CAVN010000087">
    <property type="protein sequence ID" value="CDF57401.1"/>
    <property type="molecule type" value="Genomic_DNA"/>
</dbReference>
<evidence type="ECO:0000259" key="4">
    <source>
        <dbReference type="Pfam" id="PF01212"/>
    </source>
</evidence>
<keyword evidence="3" id="KW-0663">Pyridoxal phosphate</keyword>
<protein>
    <submittedName>
        <fullName evidence="5">Low-specificity L-threonine aldolase</fullName>
        <ecNumber evidence="5">4.1.2.5</ecNumber>
    </submittedName>
</protein>
<dbReference type="InterPro" id="IPR015424">
    <property type="entry name" value="PyrdxlP-dep_Trfase"/>
</dbReference>
<name>R7RPV5_9CLOT</name>
<comment type="cofactor">
    <cofactor evidence="1">
        <name>pyridoxal 5'-phosphate</name>
        <dbReference type="ChEBI" id="CHEBI:597326"/>
    </cofactor>
</comment>
<keyword evidence="5" id="KW-0456">Lyase</keyword>
<dbReference type="Proteomes" id="UP000014923">
    <property type="component" value="Unassembled WGS sequence"/>
</dbReference>
<dbReference type="Gene3D" id="3.90.1150.10">
    <property type="entry name" value="Aspartate Aminotransferase, domain 1"/>
    <property type="match status" value="1"/>
</dbReference>
<dbReference type="HOGENOM" id="CLU_049619_0_0_9"/>